<dbReference type="InterPro" id="IPR023856">
    <property type="entry name" value="Bdr"/>
</dbReference>
<dbReference type="STRING" id="86666.SAMN04490247_0296"/>
<dbReference type="Gene3D" id="3.50.50.60">
    <property type="entry name" value="FAD/NAD(P)-binding domain"/>
    <property type="match status" value="2"/>
</dbReference>
<name>A0A1G8PZ40_9BACI</name>
<dbReference type="PRINTS" id="PR00469">
    <property type="entry name" value="PNDRDTASEII"/>
</dbReference>
<gene>
    <name evidence="4" type="ORF">SAMN04490247_0296</name>
</gene>
<dbReference type="Proteomes" id="UP000199225">
    <property type="component" value="Unassembled WGS sequence"/>
</dbReference>
<dbReference type="EMBL" id="FNEV01000001">
    <property type="protein sequence ID" value="SDI97731.1"/>
    <property type="molecule type" value="Genomic_DNA"/>
</dbReference>
<keyword evidence="5" id="KW-1185">Reference proteome</keyword>
<reference evidence="5" key="1">
    <citation type="submission" date="2016-10" db="EMBL/GenBank/DDBJ databases">
        <authorList>
            <person name="Varghese N."/>
            <person name="Submissions S."/>
        </authorList>
    </citation>
    <scope>NUCLEOTIDE SEQUENCE [LARGE SCALE GENOMIC DNA]</scope>
    <source>
        <strain evidence="5">DSM 4771</strain>
    </source>
</reference>
<comment type="cofactor">
    <cofactor evidence="1">
        <name>FAD</name>
        <dbReference type="ChEBI" id="CHEBI:57692"/>
    </cofactor>
</comment>
<dbReference type="Pfam" id="PF13738">
    <property type="entry name" value="Pyr_redox_3"/>
    <property type="match status" value="1"/>
</dbReference>
<keyword evidence="3" id="KW-0560">Oxidoreductase</keyword>
<evidence type="ECO:0000256" key="3">
    <source>
        <dbReference type="ARBA" id="ARBA00023002"/>
    </source>
</evidence>
<organism evidence="4 5">
    <name type="scientific">Salimicrobium halophilum</name>
    <dbReference type="NCBI Taxonomy" id="86666"/>
    <lineage>
        <taxon>Bacteria</taxon>
        <taxon>Bacillati</taxon>
        <taxon>Bacillota</taxon>
        <taxon>Bacilli</taxon>
        <taxon>Bacillales</taxon>
        <taxon>Bacillaceae</taxon>
        <taxon>Salimicrobium</taxon>
    </lineage>
</organism>
<dbReference type="InterPro" id="IPR036188">
    <property type="entry name" value="FAD/NAD-bd_sf"/>
</dbReference>
<dbReference type="RefSeq" id="WP_176757387.1">
    <property type="nucleotide sequence ID" value="NZ_FNEV01000001.1"/>
</dbReference>
<dbReference type="NCBIfam" id="TIGR04018">
    <property type="entry name" value="Bthiol_YpdA"/>
    <property type="match status" value="1"/>
</dbReference>
<dbReference type="GO" id="GO:0016491">
    <property type="term" value="F:oxidoreductase activity"/>
    <property type="evidence" value="ECO:0007669"/>
    <property type="project" value="UniProtKB-KW"/>
</dbReference>
<dbReference type="SUPFAM" id="SSF51905">
    <property type="entry name" value="FAD/NAD(P)-binding domain"/>
    <property type="match status" value="1"/>
</dbReference>
<dbReference type="InterPro" id="IPR050097">
    <property type="entry name" value="Ferredoxin-NADP_redctase_2"/>
</dbReference>
<evidence type="ECO:0000313" key="5">
    <source>
        <dbReference type="Proteomes" id="UP000199225"/>
    </source>
</evidence>
<evidence type="ECO:0000256" key="1">
    <source>
        <dbReference type="ARBA" id="ARBA00001974"/>
    </source>
</evidence>
<dbReference type="PRINTS" id="PR00368">
    <property type="entry name" value="FADPNR"/>
</dbReference>
<evidence type="ECO:0000256" key="2">
    <source>
        <dbReference type="ARBA" id="ARBA00022630"/>
    </source>
</evidence>
<proteinExistence type="predicted"/>
<sequence>MQQEQVIIIGAGPCGMSAAIEMKRKGLDPLLIEKGNIVNSIYHYPTHQTFFSSSEKLEIGNIPFISERQKPVRNEALTYYRAVSQREDLRINTFERVEEVSKKDHGYVLETRGEVTGDKKRYTADYLVVATGYYDQPNYMGIPGEEKEKVSHYFKEAHPYFDKEVAVIGGKNSAADAALELVKAGAHVTVLYRGSDYSGSIKPWILPQFSSLVDKGIVTMEFEADVKEITDDEIIYAVNGEEKRVANDFTFAMTGYKPDHPFIKNIGVDIDGDTGRPMFNEETMETNVSRVYVAGVIAAGYNNNEIFIENGRWHGEKIAADICKEKELTT</sequence>
<evidence type="ECO:0000313" key="4">
    <source>
        <dbReference type="EMBL" id="SDI97731.1"/>
    </source>
</evidence>
<accession>A0A1G8PZ40</accession>
<dbReference type="AlphaFoldDB" id="A0A1G8PZ40"/>
<dbReference type="PANTHER" id="PTHR48105">
    <property type="entry name" value="THIOREDOXIN REDUCTASE 1-RELATED-RELATED"/>
    <property type="match status" value="1"/>
</dbReference>
<keyword evidence="2" id="KW-0285">Flavoprotein</keyword>
<protein>
    <submittedName>
        <fullName evidence="4">Thioredoxin reductase (NADPH)</fullName>
    </submittedName>
</protein>